<evidence type="ECO:0000256" key="3">
    <source>
        <dbReference type="ARBA" id="ARBA00022448"/>
    </source>
</evidence>
<protein>
    <submittedName>
        <fullName evidence="15">TonB-dependent receptor</fullName>
    </submittedName>
</protein>
<dbReference type="InterPro" id="IPR037066">
    <property type="entry name" value="Plug_dom_sf"/>
</dbReference>
<keyword evidence="16" id="KW-1185">Reference proteome</keyword>
<comment type="subcellular location">
    <subcellularLocation>
        <location evidence="1 10">Cell outer membrane</location>
        <topology evidence="1 10">Multi-pass membrane protein</topology>
    </subcellularLocation>
</comment>
<sequence>MSRSVSVIVISTGLGVSGALAQDADPIELDPISVEAEDELEAEGPTGNAFALDSEDLARRNPADLQDLFKGEPSVAVGSSLPVSQKLYVNGVEENNLAVTIDGSRQNNKIFHHNATTLIDPALLKAVRVEAGVAGADAGPGALAGSVAFETRDVDDLLEPGLSFGGFIKQEYDSNGDIFTTSTSLYGRSGNFEYLGYFKYADGNEREDGDNVDITGSGTGLLSGLGKVAYEAETGDRFELSYERVNDDEIRPYRANIGVLVGPSTPLTRNYELDRQNVTFTYTDETPTGWWDPKITLAYSTTDLDNSTDDFISRGETDSVNGVIQNRFPVHSGTVTAGVDFYSDSVELDFRSLTGGSDDIGTEEAQNIGLFAQARLEPTDRSRLSFGARADFQEFQGANGNETKDAGLSGNVSGAFDVTDNVTISGGASHVWGGVALAESFIINSNWIYPTGGITPVTANNIFFAVDTSFGDWSFDGKIFRTNLSNARVPTFNVNNAALTADMRSEGFELGVGHRWESGFVRVGYANIDTTINGQPSDSDTGRYLTTPIGEVITIEVVQDFERHGLRIGADAEIVLEETNTFNPTTGAAGPALPSYEVFNAFVEYKPKAWDNLTLRAAVNNIFDETYASRATYGREFSNVTPLNEPGRSLQLSLQYTF</sequence>
<dbReference type="InterPro" id="IPR012910">
    <property type="entry name" value="Plug_dom"/>
</dbReference>
<dbReference type="GO" id="GO:0009279">
    <property type="term" value="C:cell outer membrane"/>
    <property type="evidence" value="ECO:0007669"/>
    <property type="project" value="UniProtKB-SubCell"/>
</dbReference>
<dbReference type="SUPFAM" id="SSF56935">
    <property type="entry name" value="Porins"/>
    <property type="match status" value="1"/>
</dbReference>
<keyword evidence="8 10" id="KW-0472">Membrane</keyword>
<dbReference type="PANTHER" id="PTHR30069:SF41">
    <property type="entry name" value="HEME_HEMOPEXIN UTILIZATION PROTEIN C"/>
    <property type="match status" value="1"/>
</dbReference>
<dbReference type="Pfam" id="PF07715">
    <property type="entry name" value="Plug"/>
    <property type="match status" value="1"/>
</dbReference>
<evidence type="ECO:0000256" key="9">
    <source>
        <dbReference type="ARBA" id="ARBA00023237"/>
    </source>
</evidence>
<dbReference type="PROSITE" id="PS52016">
    <property type="entry name" value="TONB_DEPENDENT_REC_3"/>
    <property type="match status" value="1"/>
</dbReference>
<comment type="caution">
    <text evidence="15">The sequence shown here is derived from an EMBL/GenBank/DDBJ whole genome shotgun (WGS) entry which is preliminary data.</text>
</comment>
<dbReference type="PANTHER" id="PTHR30069">
    <property type="entry name" value="TONB-DEPENDENT OUTER MEMBRANE RECEPTOR"/>
    <property type="match status" value="1"/>
</dbReference>
<evidence type="ECO:0000256" key="10">
    <source>
        <dbReference type="PROSITE-ProRule" id="PRU01360"/>
    </source>
</evidence>
<evidence type="ECO:0000313" key="16">
    <source>
        <dbReference type="Proteomes" id="UP000436522"/>
    </source>
</evidence>
<keyword evidence="15" id="KW-0675">Receptor</keyword>
<dbReference type="InterPro" id="IPR036942">
    <property type="entry name" value="Beta-barrel_TonB_sf"/>
</dbReference>
<organism evidence="15 16">
    <name type="scientific">Roseobacter cerasinus</name>
    <dbReference type="NCBI Taxonomy" id="2602289"/>
    <lineage>
        <taxon>Bacteria</taxon>
        <taxon>Pseudomonadati</taxon>
        <taxon>Pseudomonadota</taxon>
        <taxon>Alphaproteobacteria</taxon>
        <taxon>Rhodobacterales</taxon>
        <taxon>Roseobacteraceae</taxon>
        <taxon>Roseobacter</taxon>
    </lineage>
</organism>
<keyword evidence="4 10" id="KW-1134">Transmembrane beta strand</keyword>
<feature type="short sequence motif" description="TonB C-terminal box" evidence="11">
    <location>
        <begin position="641"/>
        <end position="658"/>
    </location>
</feature>
<dbReference type="PROSITE" id="PS01156">
    <property type="entry name" value="TONB_DEPENDENT_REC_2"/>
    <property type="match status" value="1"/>
</dbReference>
<feature type="domain" description="TonB-dependent receptor-like beta-barrel" evidence="13">
    <location>
        <begin position="234"/>
        <end position="622"/>
    </location>
</feature>
<comment type="similarity">
    <text evidence="2 10 12">Belongs to the TonB-dependent receptor family.</text>
</comment>
<evidence type="ECO:0000256" key="6">
    <source>
        <dbReference type="ARBA" id="ARBA00022729"/>
    </source>
</evidence>
<evidence type="ECO:0000256" key="11">
    <source>
        <dbReference type="PROSITE-ProRule" id="PRU10144"/>
    </source>
</evidence>
<dbReference type="Pfam" id="PF00593">
    <property type="entry name" value="TonB_dep_Rec_b-barrel"/>
    <property type="match status" value="1"/>
</dbReference>
<accession>A0A640VTS9</accession>
<keyword evidence="7 12" id="KW-0798">TonB box</keyword>
<keyword evidence="5 10" id="KW-0812">Transmembrane</keyword>
<dbReference type="Gene3D" id="2.40.170.20">
    <property type="entry name" value="TonB-dependent receptor, beta-barrel domain"/>
    <property type="match status" value="1"/>
</dbReference>
<name>A0A640VTS9_9RHOB</name>
<dbReference type="AlphaFoldDB" id="A0A640VTS9"/>
<evidence type="ECO:0000256" key="4">
    <source>
        <dbReference type="ARBA" id="ARBA00022452"/>
    </source>
</evidence>
<dbReference type="InterPro" id="IPR039426">
    <property type="entry name" value="TonB-dep_rcpt-like"/>
</dbReference>
<dbReference type="InterPro" id="IPR010917">
    <property type="entry name" value="TonB_rcpt_CS"/>
</dbReference>
<dbReference type="EMBL" id="BLIV01000005">
    <property type="protein sequence ID" value="GFE51062.1"/>
    <property type="molecule type" value="Genomic_DNA"/>
</dbReference>
<dbReference type="Proteomes" id="UP000436522">
    <property type="component" value="Unassembled WGS sequence"/>
</dbReference>
<gene>
    <name evidence="15" type="ORF">So717_28150</name>
</gene>
<dbReference type="GO" id="GO:0015344">
    <property type="term" value="F:siderophore uptake transmembrane transporter activity"/>
    <property type="evidence" value="ECO:0007669"/>
    <property type="project" value="TreeGrafter"/>
</dbReference>
<evidence type="ECO:0000256" key="5">
    <source>
        <dbReference type="ARBA" id="ARBA00022692"/>
    </source>
</evidence>
<proteinExistence type="inferred from homology"/>
<evidence type="ECO:0000259" key="14">
    <source>
        <dbReference type="Pfam" id="PF07715"/>
    </source>
</evidence>
<keyword evidence="6" id="KW-0732">Signal</keyword>
<evidence type="ECO:0000259" key="13">
    <source>
        <dbReference type="Pfam" id="PF00593"/>
    </source>
</evidence>
<reference evidence="15 16" key="1">
    <citation type="submission" date="2019-12" db="EMBL/GenBank/DDBJ databases">
        <title>Roseobacter cerasinus sp. nov., isolated from seawater around aquaculture.</title>
        <authorList>
            <person name="Muramatsu S."/>
            <person name="Takabe Y."/>
            <person name="Mori K."/>
            <person name="Takaichi S."/>
            <person name="Hanada S."/>
        </authorList>
    </citation>
    <scope>NUCLEOTIDE SEQUENCE [LARGE SCALE GENOMIC DNA]</scope>
    <source>
        <strain evidence="15 16">AI77</strain>
    </source>
</reference>
<dbReference type="OrthoDB" id="9760494at2"/>
<keyword evidence="3 10" id="KW-0813">Transport</keyword>
<dbReference type="RefSeq" id="WP_159978411.1">
    <property type="nucleotide sequence ID" value="NZ_BLIV01000005.1"/>
</dbReference>
<evidence type="ECO:0000256" key="1">
    <source>
        <dbReference type="ARBA" id="ARBA00004571"/>
    </source>
</evidence>
<evidence type="ECO:0000313" key="15">
    <source>
        <dbReference type="EMBL" id="GFE51062.1"/>
    </source>
</evidence>
<dbReference type="InterPro" id="IPR000531">
    <property type="entry name" value="Beta-barrel_TonB"/>
</dbReference>
<dbReference type="Gene3D" id="2.170.130.10">
    <property type="entry name" value="TonB-dependent receptor, plug domain"/>
    <property type="match status" value="1"/>
</dbReference>
<evidence type="ECO:0000256" key="2">
    <source>
        <dbReference type="ARBA" id="ARBA00009810"/>
    </source>
</evidence>
<keyword evidence="9 10" id="KW-0998">Cell outer membrane</keyword>
<evidence type="ECO:0000256" key="8">
    <source>
        <dbReference type="ARBA" id="ARBA00023136"/>
    </source>
</evidence>
<evidence type="ECO:0000256" key="12">
    <source>
        <dbReference type="RuleBase" id="RU003357"/>
    </source>
</evidence>
<dbReference type="GO" id="GO:0044718">
    <property type="term" value="P:siderophore transmembrane transport"/>
    <property type="evidence" value="ECO:0007669"/>
    <property type="project" value="TreeGrafter"/>
</dbReference>
<feature type="domain" description="TonB-dependent receptor plug" evidence="14">
    <location>
        <begin position="51"/>
        <end position="145"/>
    </location>
</feature>
<evidence type="ECO:0000256" key="7">
    <source>
        <dbReference type="ARBA" id="ARBA00023077"/>
    </source>
</evidence>